<reference evidence="1" key="1">
    <citation type="journal article" date="2012" name="Appl. Environ. Microbiol.">
        <title>Identification of the haloarchaeal phasin (PhaP) that functions in polyhydroxyalkanoate accumulation and granule formation in Haloferax mediterranei.</title>
        <authorList>
            <person name="Cai S."/>
            <person name="Cai L."/>
            <person name="Liu H."/>
            <person name="Liu X."/>
            <person name="Han J."/>
            <person name="Zhou J."/>
            <person name="Xiang H."/>
        </authorList>
    </citation>
    <scope>NUCLEOTIDE SEQUENCE</scope>
    <source>
        <strain evidence="1">CGMCC 1.2087</strain>
    </source>
</reference>
<dbReference type="RefSeq" id="WP_004057423.1">
    <property type="nucleotide sequence ID" value="NC_017941.2"/>
</dbReference>
<sequence>MKFAVVGDESVGTAVRDAGATVVPPNDAEDADAVVAVGEASVSAIALDSTWDCPVLPVDCGMPWSVPHRRLEAHLAPILAGEGRVVDYPTLSVRVEGDHAGRALFDAMLVTSEPAHISEYGVAHASTAVPFSAGVDDDSVDDSTVVSDDDDTDDVWTPVDEFRADGVVVATPLGSSGYARATGGAVVGPDAGVAVVPVSPYATQNDSWVFQPPLRLTVERDDAPVSLVVDTEVAREVAPFESVVVERDDTVPLLLG</sequence>
<evidence type="ECO:0000313" key="6">
    <source>
        <dbReference type="Proteomes" id="UP000011603"/>
    </source>
</evidence>
<dbReference type="Proteomes" id="UP000299011">
    <property type="component" value="Chromosome"/>
</dbReference>
<reference evidence="3 6" key="3">
    <citation type="journal article" date="2014" name="PLoS Genet.">
        <title>Phylogenetically driven sequencing of extremely halophilic archaea reveals strategies for static and dynamic osmo-response.</title>
        <authorList>
            <person name="Becker E.A."/>
            <person name="Seitzer P.M."/>
            <person name="Tritt A."/>
            <person name="Larsen D."/>
            <person name="Krusor M."/>
            <person name="Yao A.I."/>
            <person name="Wu D."/>
            <person name="Madern D."/>
            <person name="Eisen J.A."/>
            <person name="Darling A.E."/>
            <person name="Facciotti M.T."/>
        </authorList>
    </citation>
    <scope>NUCLEOTIDE SEQUENCE [LARGE SCALE GENOMIC DNA]</scope>
    <source>
        <strain evidence="3">ATCC 33500</strain>
        <strain evidence="6">ATCC 33500 / DSM 1411 / JCM 8866 / NBRC 14739 / NCIMB 2177 / R-4</strain>
    </source>
</reference>
<keyword evidence="6" id="KW-1185">Reference proteome</keyword>
<dbReference type="GO" id="GO:0019674">
    <property type="term" value="P:NAD+ metabolic process"/>
    <property type="evidence" value="ECO:0007669"/>
    <property type="project" value="InterPro"/>
</dbReference>
<dbReference type="Pfam" id="PF20143">
    <property type="entry name" value="NAD_kinase_C"/>
    <property type="match status" value="1"/>
</dbReference>
<keyword evidence="1" id="KW-0808">Transferase</keyword>
<dbReference type="Gene3D" id="2.60.200.30">
    <property type="entry name" value="Probable inorganic polyphosphate/atp-NAD kinase, domain 2"/>
    <property type="match status" value="1"/>
</dbReference>
<dbReference type="PaxDb" id="523841-HFX_0806"/>
<dbReference type="InterPro" id="IPR016064">
    <property type="entry name" value="NAD/diacylglycerol_kinase_sf"/>
</dbReference>
<reference evidence="1" key="5">
    <citation type="submission" date="2014-05" db="EMBL/GenBank/DDBJ databases">
        <authorList>
            <person name="Wang L."/>
            <person name="Yang H."/>
            <person name="Xiang H."/>
        </authorList>
    </citation>
    <scope>NUCLEOTIDE SEQUENCE</scope>
    <source>
        <strain evidence="1">CGMCC 1.2087</strain>
    </source>
</reference>
<evidence type="ECO:0000313" key="7">
    <source>
        <dbReference type="Proteomes" id="UP000027075"/>
    </source>
</evidence>
<dbReference type="InterPro" id="IPR017437">
    <property type="entry name" value="ATP-NAD_kinase_PpnK-typ_C"/>
</dbReference>
<evidence type="ECO:0000313" key="1">
    <source>
        <dbReference type="EMBL" id="AFK18529.1"/>
    </source>
</evidence>
<dbReference type="KEGG" id="hme:HFX_0806"/>
<dbReference type="HOGENOM" id="CLU_008831_2_0_2"/>
<dbReference type="EMBL" id="CP039139">
    <property type="protein sequence ID" value="QCQ75034.1"/>
    <property type="molecule type" value="Genomic_DNA"/>
</dbReference>
<keyword evidence="1" id="KW-0418">Kinase</keyword>
<dbReference type="EMBL" id="CP001868">
    <property type="protein sequence ID" value="AFK18529.1"/>
    <property type="molecule type" value="Genomic_DNA"/>
</dbReference>
<evidence type="ECO:0000313" key="8">
    <source>
        <dbReference type="Proteomes" id="UP000299011"/>
    </source>
</evidence>
<proteinExistence type="predicted"/>
<dbReference type="GO" id="GO:0003951">
    <property type="term" value="F:NAD+ kinase activity"/>
    <property type="evidence" value="ECO:0007669"/>
    <property type="project" value="UniProtKB-EC"/>
</dbReference>
<dbReference type="SUPFAM" id="SSF111331">
    <property type="entry name" value="NAD kinase/diacylglycerol kinase-like"/>
    <property type="match status" value="1"/>
</dbReference>
<dbReference type="STRING" id="523841.HFX_0806"/>
<dbReference type="EMBL" id="CP007551">
    <property type="protein sequence ID" value="AHZ22091.1"/>
    <property type="molecule type" value="Genomic_DNA"/>
</dbReference>
<organism evidence="1 5">
    <name type="scientific">Haloferax mediterranei (strain ATCC 33500 / DSM 1411 / JCM 8866 / NBRC 14739 / NCIMB 2177 / R-4)</name>
    <name type="common">Halobacterium mediterranei</name>
    <dbReference type="NCBI Taxonomy" id="523841"/>
    <lineage>
        <taxon>Archaea</taxon>
        <taxon>Methanobacteriati</taxon>
        <taxon>Methanobacteriota</taxon>
        <taxon>Stenosarchaea group</taxon>
        <taxon>Halobacteria</taxon>
        <taxon>Halobacteriales</taxon>
        <taxon>Haloferacaceae</taxon>
        <taxon>Haloferax</taxon>
    </lineage>
</organism>
<dbReference type="Proteomes" id="UP000006469">
    <property type="component" value="Chromosome"/>
</dbReference>
<reference evidence="1 5" key="2">
    <citation type="journal article" date="2012" name="J. Bacteriol.">
        <title>Complete genome sequence of the metabolically versatile halophilic archaeon Haloferax mediterranei, a poly(3-hydroxybutyrate-co-3-hydroxyvalerate) producer.</title>
        <authorList>
            <person name="Han J."/>
            <person name="Zhang F."/>
            <person name="Hou J."/>
            <person name="Liu X."/>
            <person name="Li M."/>
            <person name="Liu H."/>
            <person name="Cai L."/>
            <person name="Zhang B."/>
            <person name="Chen Y."/>
            <person name="Zhou J."/>
            <person name="Hu S."/>
            <person name="Xiang H."/>
        </authorList>
    </citation>
    <scope>NUCLEOTIDE SEQUENCE [LARGE SCALE GENOMIC DNA]</scope>
    <source>
        <strain evidence="5">ATCC 33500 / DSM 1411 / JCM 8866 / NBRC 14739 / NCIMB 2177 / R-4</strain>
        <strain evidence="1">CGMCC 1.2087</strain>
    </source>
</reference>
<name>I3R2R9_HALMT</name>
<dbReference type="OrthoDB" id="170401at2157"/>
<reference evidence="4 8" key="6">
    <citation type="submission" date="2019-04" db="EMBL/GenBank/DDBJ databases">
        <title>Methylomes of two halophilic Archaea, Haloarcula marismortui and Haloferax mediterranei.</title>
        <authorList>
            <person name="DasSarma S."/>
            <person name="DasSarma P."/>
            <person name="DasSarma S."/>
            <person name="Fomenkov A."/>
            <person name="Vincze T."/>
            <person name="Anton B.P."/>
            <person name="Roberts R.J."/>
        </authorList>
    </citation>
    <scope>NUCLEOTIDE SEQUENCE [LARGE SCALE GENOMIC DNA]</scope>
    <source>
        <strain evidence="4">ATCC 33500</strain>
        <strain evidence="8">ATCC 33500 / DSM 1411 / JCM 8866 / NBRC 14739 / NCIMB 2177 / R-4</strain>
    </source>
</reference>
<dbReference type="EMBL" id="AOLO01000007">
    <property type="protein sequence ID" value="EMA02197.1"/>
    <property type="molecule type" value="Genomic_DNA"/>
</dbReference>
<dbReference type="Proteomes" id="UP000027075">
    <property type="component" value="Chromosome"/>
</dbReference>
<dbReference type="PATRIC" id="fig|523841.21.peg.1298"/>
<dbReference type="Proteomes" id="UP000011603">
    <property type="component" value="Unassembled WGS sequence"/>
</dbReference>
<dbReference type="eggNOG" id="arCOG01348">
    <property type="taxonomic scope" value="Archaea"/>
</dbReference>
<gene>
    <name evidence="1" type="ordered locus">HFX_0806</name>
    <name evidence="2" type="ORF">BM92_05200</name>
    <name evidence="3" type="ORF">C439_06440</name>
    <name evidence="4" type="ORF">E6P09_07065</name>
</gene>
<accession>I3R2R9</accession>
<reference evidence="2 7" key="4">
    <citation type="submission" date="2014-04" db="EMBL/GenBank/DDBJ databases">
        <title>Transcriptional profiles of Haloferax mediterranei on the basis of nitrogen availability.</title>
        <authorList>
            <person name="Bautista V."/>
        </authorList>
    </citation>
    <scope>NUCLEOTIDE SEQUENCE [LARGE SCALE GENOMIC DNA]</scope>
    <source>
        <strain evidence="2">ATCC 33500</strain>
        <strain evidence="7">ATCC 33500 / DSM 1411 / JCM 8866 / NBRC 14739 / NCIMB 2177 / R-4</strain>
    </source>
</reference>
<evidence type="ECO:0000313" key="3">
    <source>
        <dbReference type="EMBL" id="EMA02197.1"/>
    </source>
</evidence>
<evidence type="ECO:0000313" key="5">
    <source>
        <dbReference type="Proteomes" id="UP000006469"/>
    </source>
</evidence>
<evidence type="ECO:0000313" key="4">
    <source>
        <dbReference type="EMBL" id="QCQ75034.1"/>
    </source>
</evidence>
<evidence type="ECO:0000313" key="2">
    <source>
        <dbReference type="EMBL" id="AHZ22091.1"/>
    </source>
</evidence>
<dbReference type="AlphaFoldDB" id="I3R2R9"/>
<dbReference type="EC" id="2.7.1.23" evidence="1"/>
<protein>
    <submittedName>
        <fullName evidence="1">ATP-NAD kinase</fullName>
        <ecNumber evidence="1">2.7.1.23</ecNumber>
    </submittedName>
</protein>
<dbReference type="GeneID" id="40156164"/>